<feature type="domain" description="Aminoglycoside phosphotransferase" evidence="1">
    <location>
        <begin position="49"/>
        <end position="232"/>
    </location>
</feature>
<accession>A0A6G4U4M7</accession>
<dbReference type="SUPFAM" id="SSF56112">
    <property type="entry name" value="Protein kinase-like (PK-like)"/>
    <property type="match status" value="1"/>
</dbReference>
<dbReference type="Proteomes" id="UP000481583">
    <property type="component" value="Unassembled WGS sequence"/>
</dbReference>
<comment type="caution">
    <text evidence="2">The sequence shown here is derived from an EMBL/GenBank/DDBJ whole genome shotgun (WGS) entry which is preliminary data.</text>
</comment>
<reference evidence="2 3" key="1">
    <citation type="submission" date="2020-02" db="EMBL/GenBank/DDBJ databases">
        <title>Whole-genome analyses of novel actinobacteria.</title>
        <authorList>
            <person name="Sahin N."/>
        </authorList>
    </citation>
    <scope>NUCLEOTIDE SEQUENCE [LARGE SCALE GENOMIC DNA]</scope>
    <source>
        <strain evidence="2 3">A7024</strain>
    </source>
</reference>
<dbReference type="Gene3D" id="3.90.1200.10">
    <property type="match status" value="1"/>
</dbReference>
<evidence type="ECO:0000313" key="3">
    <source>
        <dbReference type="Proteomes" id="UP000481583"/>
    </source>
</evidence>
<sequence>MPRMTTSPAPWNRAERLDPTRITAAVHAATGVRYVVEGPCPGGEVGAAYVRRDDGHRSVLTWRPGIAPAEMQAGPLAVTEALRETGYPAPATELAVQLGDDVAVVQELLPGSKIDLLTPELLEQVLALRARHVGALEGRATIPGRPLYLLSSGPGYCLHEPPLAHSTRTAALVRRVRAIGEEYGDELPGTDAVHGDFHPGNILQADGLVTGVVDWDGASRGDAGLDLVNLRFGVHPQKDVDPAVVHRIDALLDGLTPSVLRPAWAHLSLRMADWAIRHFPEAELTGWLELAESRLSG</sequence>
<keyword evidence="3" id="KW-1185">Reference proteome</keyword>
<dbReference type="InterPro" id="IPR002575">
    <property type="entry name" value="Aminoglycoside_PTrfase"/>
</dbReference>
<evidence type="ECO:0000313" key="2">
    <source>
        <dbReference type="EMBL" id="NGN67043.1"/>
    </source>
</evidence>
<name>A0A6G4U4M7_9ACTN</name>
<dbReference type="Pfam" id="PF01636">
    <property type="entry name" value="APH"/>
    <property type="match status" value="1"/>
</dbReference>
<protein>
    <submittedName>
        <fullName evidence="2">Phosphotransferase</fullName>
    </submittedName>
</protein>
<dbReference type="InterPro" id="IPR011009">
    <property type="entry name" value="Kinase-like_dom_sf"/>
</dbReference>
<gene>
    <name evidence="2" type="ORF">G5C51_24430</name>
</gene>
<evidence type="ECO:0000259" key="1">
    <source>
        <dbReference type="Pfam" id="PF01636"/>
    </source>
</evidence>
<dbReference type="EMBL" id="JAAKZV010000122">
    <property type="protein sequence ID" value="NGN67043.1"/>
    <property type="molecule type" value="Genomic_DNA"/>
</dbReference>
<dbReference type="AlphaFoldDB" id="A0A6G4U4M7"/>
<organism evidence="2 3">
    <name type="scientific">Streptomyces coryli</name>
    <dbReference type="NCBI Taxonomy" id="1128680"/>
    <lineage>
        <taxon>Bacteria</taxon>
        <taxon>Bacillati</taxon>
        <taxon>Actinomycetota</taxon>
        <taxon>Actinomycetes</taxon>
        <taxon>Kitasatosporales</taxon>
        <taxon>Streptomycetaceae</taxon>
        <taxon>Streptomyces</taxon>
    </lineage>
</organism>
<keyword evidence="2" id="KW-0808">Transferase</keyword>
<dbReference type="GO" id="GO:0016740">
    <property type="term" value="F:transferase activity"/>
    <property type="evidence" value="ECO:0007669"/>
    <property type="project" value="UniProtKB-KW"/>
</dbReference>
<proteinExistence type="predicted"/>